<dbReference type="Gene3D" id="2.40.160.20">
    <property type="match status" value="1"/>
</dbReference>
<evidence type="ECO:0000313" key="4">
    <source>
        <dbReference type="Proteomes" id="UP000420562"/>
    </source>
</evidence>
<evidence type="ECO:0000313" key="3">
    <source>
        <dbReference type="EMBL" id="KAB0666530.1"/>
    </source>
</evidence>
<dbReference type="EMBL" id="VZQZ01000002">
    <property type="protein sequence ID" value="KAB0666530.1"/>
    <property type="molecule type" value="Genomic_DNA"/>
</dbReference>
<sequence length="213" mass="22992">MTCSRREIMHKALISALVIFFTLTVSIAMADTIANRLGFTGKVGFATPIKDDFINGTSETKTGFAGGGGLLYGFGDYVAAELDVTHLPKLDVKNGGIKAYEATLTDIGLGLQCRFIPNGKVVPYISAGADFIKGSLKHVSGNDYDLDWTYGGHVSAGVDWFLTKGIALTVEARAVRTISGDILSGSTKVGEYDPYWVQGTFGLRMFLPETFWR</sequence>
<dbReference type="SUPFAM" id="SSF56925">
    <property type="entry name" value="OMPA-like"/>
    <property type="match status" value="1"/>
</dbReference>
<reference evidence="3 4" key="1">
    <citation type="submission" date="2019-09" db="EMBL/GenBank/DDBJ databases">
        <title>Geobacter sp. Red96, a novel strain isolated from paddy soil.</title>
        <authorList>
            <person name="Xu Z."/>
            <person name="Masuda Y."/>
            <person name="Itoh H."/>
            <person name="Senoo K."/>
        </authorList>
    </citation>
    <scope>NUCLEOTIDE SEQUENCE [LARGE SCALE GENOMIC DNA]</scope>
    <source>
        <strain evidence="3 4">Red96</strain>
    </source>
</reference>
<dbReference type="AlphaFoldDB" id="A0A7J4ZSW0"/>
<proteinExistence type="predicted"/>
<feature type="domain" description="Outer membrane protein beta-barrel" evidence="2">
    <location>
        <begin position="18"/>
        <end position="179"/>
    </location>
</feature>
<dbReference type="Proteomes" id="UP000420562">
    <property type="component" value="Unassembled WGS sequence"/>
</dbReference>
<dbReference type="InterPro" id="IPR011250">
    <property type="entry name" value="OMP/PagP_B-barrel"/>
</dbReference>
<dbReference type="InterPro" id="IPR027385">
    <property type="entry name" value="Beta-barrel_OMP"/>
</dbReference>
<accession>A0A7J4ZSW0</accession>
<dbReference type="Pfam" id="PF13505">
    <property type="entry name" value="OMP_b-brl"/>
    <property type="match status" value="1"/>
</dbReference>
<comment type="caution">
    <text evidence="3">The sequence shown here is derived from an EMBL/GenBank/DDBJ whole genome shotgun (WGS) entry which is preliminary data.</text>
</comment>
<keyword evidence="4" id="KW-1185">Reference proteome</keyword>
<organism evidence="3 4">
    <name type="scientific">Oryzomonas japonica</name>
    <dbReference type="NCBI Taxonomy" id="2603858"/>
    <lineage>
        <taxon>Bacteria</taxon>
        <taxon>Pseudomonadati</taxon>
        <taxon>Thermodesulfobacteriota</taxon>
        <taxon>Desulfuromonadia</taxon>
        <taxon>Geobacterales</taxon>
        <taxon>Geobacteraceae</taxon>
        <taxon>Oryzomonas</taxon>
    </lineage>
</organism>
<evidence type="ECO:0000259" key="2">
    <source>
        <dbReference type="Pfam" id="PF13505"/>
    </source>
</evidence>
<name>A0A7J4ZSW0_9BACT</name>
<keyword evidence="1" id="KW-0732">Signal</keyword>
<evidence type="ECO:0000256" key="1">
    <source>
        <dbReference type="ARBA" id="ARBA00022729"/>
    </source>
</evidence>
<protein>
    <submittedName>
        <fullName evidence="3">Porin family protein</fullName>
    </submittedName>
</protein>
<gene>
    <name evidence="3" type="ORF">F6V25_03680</name>
</gene>